<dbReference type="AlphaFoldDB" id="A0AAV0BEE7"/>
<protein>
    <submittedName>
        <fullName evidence="1">Uncharacterized protein</fullName>
    </submittedName>
</protein>
<gene>
    <name evidence="1" type="ORF">PPACK8108_LOCUS19418</name>
</gene>
<dbReference type="Gene3D" id="3.30.70.270">
    <property type="match status" value="1"/>
</dbReference>
<dbReference type="SUPFAM" id="SSF56672">
    <property type="entry name" value="DNA/RNA polymerases"/>
    <property type="match status" value="1"/>
</dbReference>
<organism evidence="1 2">
    <name type="scientific">Phakopsora pachyrhizi</name>
    <name type="common">Asian soybean rust disease fungus</name>
    <dbReference type="NCBI Taxonomy" id="170000"/>
    <lineage>
        <taxon>Eukaryota</taxon>
        <taxon>Fungi</taxon>
        <taxon>Dikarya</taxon>
        <taxon>Basidiomycota</taxon>
        <taxon>Pucciniomycotina</taxon>
        <taxon>Pucciniomycetes</taxon>
        <taxon>Pucciniales</taxon>
        <taxon>Phakopsoraceae</taxon>
        <taxon>Phakopsora</taxon>
    </lineage>
</organism>
<comment type="caution">
    <text evidence="1">The sequence shown here is derived from an EMBL/GenBank/DDBJ whole genome shotgun (WGS) entry which is preliminary data.</text>
</comment>
<dbReference type="InterPro" id="IPR043128">
    <property type="entry name" value="Rev_trsase/Diguanyl_cyclase"/>
</dbReference>
<dbReference type="InterPro" id="IPR043502">
    <property type="entry name" value="DNA/RNA_pol_sf"/>
</dbReference>
<dbReference type="Proteomes" id="UP001153365">
    <property type="component" value="Unassembled WGS sequence"/>
</dbReference>
<name>A0AAV0BEE7_PHAPC</name>
<dbReference type="Gene3D" id="3.10.10.10">
    <property type="entry name" value="HIV Type 1 Reverse Transcriptase, subunit A, domain 1"/>
    <property type="match status" value="1"/>
</dbReference>
<reference evidence="1" key="1">
    <citation type="submission" date="2022-06" db="EMBL/GenBank/DDBJ databases">
        <authorList>
            <consortium name="SYNGENTA / RWTH Aachen University"/>
        </authorList>
    </citation>
    <scope>NUCLEOTIDE SEQUENCE</scope>
</reference>
<evidence type="ECO:0000313" key="2">
    <source>
        <dbReference type="Proteomes" id="UP001153365"/>
    </source>
</evidence>
<keyword evidence="2" id="KW-1185">Reference proteome</keyword>
<evidence type="ECO:0000313" key="1">
    <source>
        <dbReference type="EMBL" id="CAH7684965.1"/>
    </source>
</evidence>
<sequence>MGGYDQRELNMDSRPLTTFDTPLGRLTFRLTRLPQGATNSVAVYQAQMMWILQDEIP</sequence>
<proteinExistence type="predicted"/>
<feature type="non-terminal residue" evidence="1">
    <location>
        <position position="57"/>
    </location>
</feature>
<dbReference type="EMBL" id="CALTRL010005698">
    <property type="protein sequence ID" value="CAH7684965.1"/>
    <property type="molecule type" value="Genomic_DNA"/>
</dbReference>
<accession>A0AAV0BEE7</accession>